<comment type="caution">
    <text evidence="3">The sequence shown here is derived from an EMBL/GenBank/DDBJ whole genome shotgun (WGS) entry which is preliminary data.</text>
</comment>
<dbReference type="AlphaFoldDB" id="A0AAW0I5Q1"/>
<evidence type="ECO:0000256" key="1">
    <source>
        <dbReference type="ARBA" id="ARBA00022553"/>
    </source>
</evidence>
<dbReference type="GO" id="GO:0005886">
    <property type="term" value="C:plasma membrane"/>
    <property type="evidence" value="ECO:0007669"/>
    <property type="project" value="TreeGrafter"/>
</dbReference>
<dbReference type="GO" id="GO:0005068">
    <property type="term" value="F:transmembrane receptor protein tyrosine kinase adaptor activity"/>
    <property type="evidence" value="ECO:0007669"/>
    <property type="project" value="TreeGrafter"/>
</dbReference>
<keyword evidence="4" id="KW-1185">Reference proteome</keyword>
<keyword evidence="1" id="KW-0597">Phosphoprotein</keyword>
<dbReference type="PANTHER" id="PTHR10872:SF3">
    <property type="entry name" value="SH2B ADAPTER PROTEIN 1"/>
    <property type="match status" value="1"/>
</dbReference>
<accession>A0AAW0I5Q1</accession>
<dbReference type="EMBL" id="JBBHLL010000216">
    <property type="protein sequence ID" value="KAK7809512.1"/>
    <property type="molecule type" value="Genomic_DNA"/>
</dbReference>
<evidence type="ECO:0000256" key="2">
    <source>
        <dbReference type="ARBA" id="ARBA00022999"/>
    </source>
</evidence>
<dbReference type="PANTHER" id="PTHR10872">
    <property type="entry name" value="SH2B ADAPTER PROTEIN"/>
    <property type="match status" value="1"/>
</dbReference>
<dbReference type="SUPFAM" id="SSF50729">
    <property type="entry name" value="PH domain-like"/>
    <property type="match status" value="1"/>
</dbReference>
<keyword evidence="2" id="KW-0727">SH2 domain</keyword>
<name>A0AAW0I5Q1_MYOGA</name>
<organism evidence="3 4">
    <name type="scientific">Myodes glareolus</name>
    <name type="common">Bank vole</name>
    <name type="synonym">Clethrionomys glareolus</name>
    <dbReference type="NCBI Taxonomy" id="447135"/>
    <lineage>
        <taxon>Eukaryota</taxon>
        <taxon>Metazoa</taxon>
        <taxon>Chordata</taxon>
        <taxon>Craniata</taxon>
        <taxon>Vertebrata</taxon>
        <taxon>Euteleostomi</taxon>
        <taxon>Mammalia</taxon>
        <taxon>Eutheria</taxon>
        <taxon>Euarchontoglires</taxon>
        <taxon>Glires</taxon>
        <taxon>Rodentia</taxon>
        <taxon>Myomorpha</taxon>
        <taxon>Muroidea</taxon>
        <taxon>Cricetidae</taxon>
        <taxon>Arvicolinae</taxon>
        <taxon>Myodes</taxon>
    </lineage>
</organism>
<gene>
    <name evidence="3" type="ORF">U0070_000869</name>
</gene>
<dbReference type="Proteomes" id="UP001488838">
    <property type="component" value="Unassembled WGS sequence"/>
</dbReference>
<proteinExistence type="predicted"/>
<sequence length="247" mass="28028">MGLDMPDRENTFVVKVQDSSEHILETNDTLHMKVLVCDIQDYLSPGNYPAICSHPMTLPLAPGTSFLTKDNTHSLKFPSLSFRKSAKPGSAVVLPLLLPPSLTQWNCFLHSILHTLSFRRSPQKYSPSVLKAINSSGDFKTSHRVIPVTVDAMRKINPFRIALVPWHALSTQGCLDSAGRRHWFPWCYVIVMSQVQHLWCQFIFDMLEHLQVHHIPVESGVSCDIILATYVSFQWQQGQSMLEVMEK</sequence>
<dbReference type="GO" id="GO:0035556">
    <property type="term" value="P:intracellular signal transduction"/>
    <property type="evidence" value="ECO:0007669"/>
    <property type="project" value="TreeGrafter"/>
</dbReference>
<reference evidence="3 4" key="1">
    <citation type="journal article" date="2023" name="bioRxiv">
        <title>Conserved and derived expression patterns and positive selection on dental genes reveal complex evolutionary context of ever-growing rodent molars.</title>
        <authorList>
            <person name="Calamari Z.T."/>
            <person name="Song A."/>
            <person name="Cohen E."/>
            <person name="Akter M."/>
            <person name="Roy R.D."/>
            <person name="Hallikas O."/>
            <person name="Christensen M.M."/>
            <person name="Li P."/>
            <person name="Marangoni P."/>
            <person name="Jernvall J."/>
            <person name="Klein O.D."/>
        </authorList>
    </citation>
    <scope>NUCLEOTIDE SEQUENCE [LARGE SCALE GENOMIC DNA]</scope>
    <source>
        <strain evidence="3">V071</strain>
    </source>
</reference>
<dbReference type="InterPro" id="IPR030523">
    <property type="entry name" value="SH2B"/>
</dbReference>
<protein>
    <submittedName>
        <fullName evidence="3">Uncharacterized protein</fullName>
    </submittedName>
</protein>
<dbReference type="Gene3D" id="2.30.29.30">
    <property type="entry name" value="Pleckstrin-homology domain (PH domain)/Phosphotyrosine-binding domain (PTB)"/>
    <property type="match status" value="1"/>
</dbReference>
<evidence type="ECO:0000313" key="4">
    <source>
        <dbReference type="Proteomes" id="UP001488838"/>
    </source>
</evidence>
<feature type="non-terminal residue" evidence="3">
    <location>
        <position position="247"/>
    </location>
</feature>
<dbReference type="InterPro" id="IPR011993">
    <property type="entry name" value="PH-like_dom_sf"/>
</dbReference>
<evidence type="ECO:0000313" key="3">
    <source>
        <dbReference type="EMBL" id="KAK7809512.1"/>
    </source>
</evidence>